<evidence type="ECO:0000313" key="2">
    <source>
        <dbReference type="Proteomes" id="UP001362999"/>
    </source>
</evidence>
<name>A0AAW0ED15_9AGAR</name>
<proteinExistence type="predicted"/>
<comment type="caution">
    <text evidence="1">The sequence shown here is derived from an EMBL/GenBank/DDBJ whole genome shotgun (WGS) entry which is preliminary data.</text>
</comment>
<dbReference type="AlphaFoldDB" id="A0AAW0ED15"/>
<dbReference type="InterPro" id="IPR027796">
    <property type="entry name" value="OTT_1508_deam-like"/>
</dbReference>
<protein>
    <submittedName>
        <fullName evidence="1">Uncharacterized protein</fullName>
    </submittedName>
</protein>
<keyword evidence="2" id="KW-1185">Reference proteome</keyword>
<organism evidence="1 2">
    <name type="scientific">Favolaschia claudopus</name>
    <dbReference type="NCBI Taxonomy" id="2862362"/>
    <lineage>
        <taxon>Eukaryota</taxon>
        <taxon>Fungi</taxon>
        <taxon>Dikarya</taxon>
        <taxon>Basidiomycota</taxon>
        <taxon>Agaricomycotina</taxon>
        <taxon>Agaricomycetes</taxon>
        <taxon>Agaricomycetidae</taxon>
        <taxon>Agaricales</taxon>
        <taxon>Marasmiineae</taxon>
        <taxon>Mycenaceae</taxon>
        <taxon>Favolaschia</taxon>
    </lineage>
</organism>
<evidence type="ECO:0000313" key="1">
    <source>
        <dbReference type="EMBL" id="KAK7063544.1"/>
    </source>
</evidence>
<accession>A0AAW0ED15</accession>
<dbReference type="Pfam" id="PF14441">
    <property type="entry name" value="OTT_1508_deam"/>
    <property type="match status" value="1"/>
</dbReference>
<dbReference type="Proteomes" id="UP001362999">
    <property type="component" value="Unassembled WGS sequence"/>
</dbReference>
<gene>
    <name evidence="1" type="ORF">R3P38DRAFT_2818990</name>
</gene>
<sequence length="482" mass="54067">MSLSVLEAIALLEPLDTGLARFGLLYGPSHAYRNAADSEAKALHKWLDTFASLLKSLPGSPRKQACAVSISLLQSSCTMTVAFNAENKRPETVSDLIHSIWDWMSETSSMQDAEMAGKNRELLIIVIKASLERLRRRLTEKAWFVDPLLAATASSSAPPARKRFLLVVEQSNADLLRLLGPDVESPDSDIVLRALLYWRKEYEDAKTELEQNVYWLAPYERLLRKPGFKPPSLVHHMEKLFQPYMQCLLIRKARKTLRAAHSIPLTVNVLPSPEISLHDRFQLTNKGEARIRAYLASSLHADLTGAASSPHATDAINQVWERIQHLPPPLPLHPAHCESVLLRHHLDNHIHNTAASPYPYFGISKPLCFQCALYFEAYQTCQLGPPFKHRGFPKVKGETKIEVEACTVPICCRGYDVADKAIEEEMGARLEKIFGTLLADTIERLRKAAEPDIVFVLPGYDPDREHAITRLIGARSNGSSYE</sequence>
<dbReference type="EMBL" id="JAWWNJ010000001">
    <property type="protein sequence ID" value="KAK7063544.1"/>
    <property type="molecule type" value="Genomic_DNA"/>
</dbReference>
<reference evidence="1 2" key="1">
    <citation type="journal article" date="2024" name="J Genomics">
        <title>Draft genome sequencing and assembly of Favolaschia claudopus CIRM-BRFM 2984 isolated from oak limbs.</title>
        <authorList>
            <person name="Navarro D."/>
            <person name="Drula E."/>
            <person name="Chaduli D."/>
            <person name="Cazenave R."/>
            <person name="Ahrendt S."/>
            <person name="Wang J."/>
            <person name="Lipzen A."/>
            <person name="Daum C."/>
            <person name="Barry K."/>
            <person name="Grigoriev I.V."/>
            <person name="Favel A."/>
            <person name="Rosso M.N."/>
            <person name="Martin F."/>
        </authorList>
    </citation>
    <scope>NUCLEOTIDE SEQUENCE [LARGE SCALE GENOMIC DNA]</scope>
    <source>
        <strain evidence="1 2">CIRM-BRFM 2984</strain>
    </source>
</reference>